<organism evidence="5 6">
    <name type="scientific">Rhodopirellula baltica (strain DSM 10527 / NCIMB 13988 / SH1)</name>
    <dbReference type="NCBI Taxonomy" id="243090"/>
    <lineage>
        <taxon>Bacteria</taxon>
        <taxon>Pseudomonadati</taxon>
        <taxon>Planctomycetota</taxon>
        <taxon>Planctomycetia</taxon>
        <taxon>Pirellulales</taxon>
        <taxon>Pirellulaceae</taxon>
        <taxon>Rhodopirellula</taxon>
    </lineage>
</organism>
<dbReference type="GO" id="GO:0045892">
    <property type="term" value="P:negative regulation of DNA-templated transcription"/>
    <property type="evidence" value="ECO:0007669"/>
    <property type="project" value="InterPro"/>
</dbReference>
<comment type="similarity">
    <text evidence="1">Belongs to the BlaI transcriptional regulatory family.</text>
</comment>
<sequence length="141" mass="15885">MPDPTMISLGKRQRQIYETVHRLGNASVTSVRDGLEDPPSYSTVRAILNRLVDQGWLLSEQDGPRLVYRCTQKQVAAKRSMAKQVLQNFFQGSPAEALAAFLDASERPLTEDEVDQMIEEVQRARTQISKKSQAKPKRPTS</sequence>
<accession>Q7UFN9</accession>
<proteinExistence type="inferred from homology"/>
<keyword evidence="3" id="KW-0238">DNA-binding</keyword>
<dbReference type="RefSeq" id="WP_011121861.1">
    <property type="nucleotide sequence ID" value="NC_005027.1"/>
</dbReference>
<dbReference type="EMBL" id="BX294147">
    <property type="protein sequence ID" value="CAD78643.1"/>
    <property type="molecule type" value="Genomic_DNA"/>
</dbReference>
<evidence type="ECO:0000256" key="4">
    <source>
        <dbReference type="ARBA" id="ARBA00023163"/>
    </source>
</evidence>
<gene>
    <name evidence="5" type="ordered locus">RB8445</name>
</gene>
<name>Q7UFN9_RHOBA</name>
<dbReference type="EnsemblBacteria" id="CAD78643">
    <property type="protein sequence ID" value="CAD78643"/>
    <property type="gene ID" value="RB8445"/>
</dbReference>
<evidence type="ECO:0000256" key="2">
    <source>
        <dbReference type="ARBA" id="ARBA00023015"/>
    </source>
</evidence>
<protein>
    <recommendedName>
        <fullName evidence="7">Penicillinase repressor</fullName>
    </recommendedName>
</protein>
<dbReference type="STRING" id="243090.RB8445"/>
<evidence type="ECO:0000313" key="5">
    <source>
        <dbReference type="EMBL" id="CAD78643.1"/>
    </source>
</evidence>
<keyword evidence="4" id="KW-0804">Transcription</keyword>
<dbReference type="Gene3D" id="1.10.10.10">
    <property type="entry name" value="Winged helix-like DNA-binding domain superfamily/Winged helix DNA-binding domain"/>
    <property type="match status" value="1"/>
</dbReference>
<evidence type="ECO:0000313" key="6">
    <source>
        <dbReference type="Proteomes" id="UP000001025"/>
    </source>
</evidence>
<dbReference type="PATRIC" id="fig|243090.15.peg.4063"/>
<dbReference type="InterPro" id="IPR036388">
    <property type="entry name" value="WH-like_DNA-bd_sf"/>
</dbReference>
<dbReference type="InterPro" id="IPR036390">
    <property type="entry name" value="WH_DNA-bd_sf"/>
</dbReference>
<evidence type="ECO:0000256" key="3">
    <source>
        <dbReference type="ARBA" id="ARBA00023125"/>
    </source>
</evidence>
<dbReference type="HOGENOM" id="CLU_119090_4_1_0"/>
<keyword evidence="6" id="KW-1185">Reference proteome</keyword>
<dbReference type="SUPFAM" id="SSF46785">
    <property type="entry name" value="Winged helix' DNA-binding domain"/>
    <property type="match status" value="1"/>
</dbReference>
<dbReference type="InterPro" id="IPR005650">
    <property type="entry name" value="BlaI_family"/>
</dbReference>
<dbReference type="KEGG" id="rba:RB8445"/>
<evidence type="ECO:0008006" key="7">
    <source>
        <dbReference type="Google" id="ProtNLM"/>
    </source>
</evidence>
<reference evidence="5 6" key="1">
    <citation type="journal article" date="2003" name="Proc. Natl. Acad. Sci. U.S.A.">
        <title>Complete genome sequence of the marine planctomycete Pirellula sp. strain 1.</title>
        <authorList>
            <person name="Gloeckner F.O."/>
            <person name="Kube M."/>
            <person name="Bauer M."/>
            <person name="Teeling H."/>
            <person name="Lombardot T."/>
            <person name="Ludwig W."/>
            <person name="Gade D."/>
            <person name="Beck A."/>
            <person name="Borzym K."/>
            <person name="Heitmann K."/>
            <person name="Rabus R."/>
            <person name="Schlesner H."/>
            <person name="Amann R."/>
            <person name="Reinhardt R."/>
        </authorList>
    </citation>
    <scope>NUCLEOTIDE SEQUENCE [LARGE SCALE GENOMIC DNA]</scope>
    <source>
        <strain evidence="6">DSM 10527 / NCIMB 13988 / SH1</strain>
    </source>
</reference>
<dbReference type="GO" id="GO:0003677">
    <property type="term" value="F:DNA binding"/>
    <property type="evidence" value="ECO:0007669"/>
    <property type="project" value="UniProtKB-KW"/>
</dbReference>
<dbReference type="InParanoid" id="Q7UFN9"/>
<dbReference type="OrthoDB" id="279010at2"/>
<dbReference type="AlphaFoldDB" id="Q7UFN9"/>
<dbReference type="Proteomes" id="UP000001025">
    <property type="component" value="Chromosome"/>
</dbReference>
<dbReference type="Pfam" id="PF03965">
    <property type="entry name" value="Penicillinase_R"/>
    <property type="match status" value="1"/>
</dbReference>
<keyword evidence="2" id="KW-0805">Transcription regulation</keyword>
<evidence type="ECO:0000256" key="1">
    <source>
        <dbReference type="ARBA" id="ARBA00011046"/>
    </source>
</evidence>
<dbReference type="eggNOG" id="COG3682">
    <property type="taxonomic scope" value="Bacteria"/>
</dbReference>